<evidence type="ECO:0000256" key="1">
    <source>
        <dbReference type="SAM" id="MobiDB-lite"/>
    </source>
</evidence>
<accession>A0AAD5V3P8</accession>
<evidence type="ECO:0000313" key="4">
    <source>
        <dbReference type="Proteomes" id="UP001212997"/>
    </source>
</evidence>
<keyword evidence="4" id="KW-1185">Reference proteome</keyword>
<dbReference type="Pfam" id="PF07714">
    <property type="entry name" value="PK_Tyr_Ser-Thr"/>
    <property type="match status" value="1"/>
</dbReference>
<dbReference type="GO" id="GO:0005524">
    <property type="term" value="F:ATP binding"/>
    <property type="evidence" value="ECO:0007669"/>
    <property type="project" value="InterPro"/>
</dbReference>
<evidence type="ECO:0000259" key="2">
    <source>
        <dbReference type="PROSITE" id="PS50011"/>
    </source>
</evidence>
<dbReference type="AlphaFoldDB" id="A0AAD5V3P8"/>
<dbReference type="InterPro" id="IPR011009">
    <property type="entry name" value="Kinase-like_dom_sf"/>
</dbReference>
<feature type="domain" description="Protein kinase" evidence="2">
    <location>
        <begin position="175"/>
        <end position="451"/>
    </location>
</feature>
<dbReference type="GO" id="GO:0004674">
    <property type="term" value="F:protein serine/threonine kinase activity"/>
    <property type="evidence" value="ECO:0007669"/>
    <property type="project" value="TreeGrafter"/>
</dbReference>
<evidence type="ECO:0000313" key="3">
    <source>
        <dbReference type="EMBL" id="KAJ3483868.1"/>
    </source>
</evidence>
<sequence length="452" mass="50166">MTISTPAEETTGDQSPRSIDPNAFWTEKLTQPQVASQATLVSPRQPSTRGIRSLIRGLVEIIINVKRSIGGSRNFLQRDPATRKVGEDQIEGEVQAFLSGTTLTEVPSADLDSTTSGPQEADVQRLVDDVHRTLGNADCEPTAQRCLVQLLRWLASKFDMYPTELGPLTQDLMECSSRDDYGSGGMCDIYRGTFQERAVALKAPRVFNMVVQSRIDGLRKTFMYDALVWYNLRHENIVPCLGILNDRQFNGYCFVLPWYENGDARQYLEKNASSWLSQGEYTTRVNKILHEIALGLGYLHAVGIVHGELRGAKVLIDADGSARLTDFGSATDAAAAGNRPTPKQGSTTHWLAPELIKPCKPESSPPDPTPASDMYSFACVAIELYTRQPPFQKTRDYDIISSVLKGKRPSRPSFPDVEMSDQLWSLIESCWATKPSERPSSRFVADALQRLA</sequence>
<protein>
    <recommendedName>
        <fullName evidence="2">Protein kinase domain-containing protein</fullName>
    </recommendedName>
</protein>
<dbReference type="Gene3D" id="1.10.510.10">
    <property type="entry name" value="Transferase(Phosphotransferase) domain 1"/>
    <property type="match status" value="1"/>
</dbReference>
<dbReference type="InterPro" id="IPR000719">
    <property type="entry name" value="Prot_kinase_dom"/>
</dbReference>
<dbReference type="InterPro" id="IPR001245">
    <property type="entry name" value="Ser-Thr/Tyr_kinase_cat_dom"/>
</dbReference>
<dbReference type="Proteomes" id="UP001212997">
    <property type="component" value="Unassembled WGS sequence"/>
</dbReference>
<feature type="compositionally biased region" description="Polar residues" evidence="1">
    <location>
        <begin position="1"/>
        <end position="17"/>
    </location>
</feature>
<comment type="caution">
    <text evidence="3">The sequence shown here is derived from an EMBL/GenBank/DDBJ whole genome shotgun (WGS) entry which is preliminary data.</text>
</comment>
<reference evidence="3" key="1">
    <citation type="submission" date="2022-07" db="EMBL/GenBank/DDBJ databases">
        <title>Genome Sequence of Physisporinus lineatus.</title>
        <authorList>
            <person name="Buettner E."/>
        </authorList>
    </citation>
    <scope>NUCLEOTIDE SEQUENCE</scope>
    <source>
        <strain evidence="3">VT162</strain>
    </source>
</reference>
<dbReference type="InterPro" id="IPR051681">
    <property type="entry name" value="Ser/Thr_Kinases-Pseudokinases"/>
</dbReference>
<dbReference type="PROSITE" id="PS50011">
    <property type="entry name" value="PROTEIN_KINASE_DOM"/>
    <property type="match status" value="1"/>
</dbReference>
<name>A0AAD5V3P8_9APHY</name>
<dbReference type="PANTHER" id="PTHR44329">
    <property type="entry name" value="SERINE/THREONINE-PROTEIN KINASE TNNI3K-RELATED"/>
    <property type="match status" value="1"/>
</dbReference>
<proteinExistence type="predicted"/>
<dbReference type="SUPFAM" id="SSF56112">
    <property type="entry name" value="Protein kinase-like (PK-like)"/>
    <property type="match status" value="1"/>
</dbReference>
<organism evidence="3 4">
    <name type="scientific">Meripilus lineatus</name>
    <dbReference type="NCBI Taxonomy" id="2056292"/>
    <lineage>
        <taxon>Eukaryota</taxon>
        <taxon>Fungi</taxon>
        <taxon>Dikarya</taxon>
        <taxon>Basidiomycota</taxon>
        <taxon>Agaricomycotina</taxon>
        <taxon>Agaricomycetes</taxon>
        <taxon>Polyporales</taxon>
        <taxon>Meripilaceae</taxon>
        <taxon>Meripilus</taxon>
    </lineage>
</organism>
<dbReference type="EMBL" id="JANAWD010000211">
    <property type="protein sequence ID" value="KAJ3483868.1"/>
    <property type="molecule type" value="Genomic_DNA"/>
</dbReference>
<feature type="region of interest" description="Disordered" evidence="1">
    <location>
        <begin position="1"/>
        <end position="21"/>
    </location>
</feature>
<gene>
    <name evidence="3" type="ORF">NLI96_g6030</name>
</gene>